<comment type="caution">
    <text evidence="4">The sequence shown here is derived from an EMBL/GenBank/DDBJ whole genome shotgun (WGS) entry which is preliminary data.</text>
</comment>
<feature type="compositionally biased region" description="Low complexity" evidence="3">
    <location>
        <begin position="381"/>
        <end position="396"/>
    </location>
</feature>
<feature type="compositionally biased region" description="Low complexity" evidence="3">
    <location>
        <begin position="464"/>
        <end position="482"/>
    </location>
</feature>
<evidence type="ECO:0000256" key="1">
    <source>
        <dbReference type="ARBA" id="ARBA00006903"/>
    </source>
</evidence>
<dbReference type="EMBL" id="VIIS01001773">
    <property type="protein sequence ID" value="KAF0293097.1"/>
    <property type="molecule type" value="Genomic_DNA"/>
</dbReference>
<proteinExistence type="inferred from homology"/>
<reference evidence="4 5" key="1">
    <citation type="submission" date="2019-07" db="EMBL/GenBank/DDBJ databases">
        <title>Draft genome assembly of a fouling barnacle, Amphibalanus amphitrite (Darwin, 1854): The first reference genome for Thecostraca.</title>
        <authorList>
            <person name="Kim W."/>
        </authorList>
    </citation>
    <scope>NUCLEOTIDE SEQUENCE [LARGE SCALE GENOMIC DNA]</scope>
    <source>
        <strain evidence="4">SNU_AA5</strain>
        <tissue evidence="4">Soma without cirri and trophi</tissue>
    </source>
</reference>
<feature type="compositionally biased region" description="Basic and acidic residues" evidence="3">
    <location>
        <begin position="438"/>
        <end position="448"/>
    </location>
</feature>
<evidence type="ECO:0000313" key="4">
    <source>
        <dbReference type="EMBL" id="KAF0293097.1"/>
    </source>
</evidence>
<name>A0A6A4V9Y9_AMPAM</name>
<feature type="compositionally biased region" description="Basic and acidic residues" evidence="3">
    <location>
        <begin position="183"/>
        <end position="194"/>
    </location>
</feature>
<sequence>MSDSEDSDSFLSADEGEAKADAGNESSDITLSSDSEPEEGDKAAAGDHESSDITLSSDEDDDDDKGPHLKSAGKEETMAKEVSTSVKEAEVKSKPDKPSEADVSKHDDNKKAASKSEHSSDASFSLSAVTSALPSHPDSGKSAAVKCDAAASEPLDTTVPVPTTKTSKAATAETLTSSTETDSAVKEQLSDKEATPVSKAPVASAPKSNDVQEQHATTAVTQSDASVPDVSDGWGDFDDDIILPDDPGASEETNKTITPKGTDTATVQSVPEETTPKGTPDMAAESQSVTATPENQSASQQESSPPPSEPAAPSEPVPESAAPPSERRRPERRERRGPLKLGAKKLGAKVAAPQPEPTNDDAPAPAKESGDPRSTTGVRCAETSPSAPAAAASTQQEEQDGWGGWEAWGTSLLSSAAGVTKTVLETVETGFGAPEPEDLARITREGRQKRQQQQEEEQQHREQQAAQAAETPAPDGGLADSGLGLGSWFGGVSRVLGQTSSLVVNTGLDTLEAIGKKTMHVLQDDQLGIHDTITQLSGQKPSLAQALREARERRGDAVPSSSAAGDRAAAAQPVTFTHMFDQCDGTVHLEALEMLSTRCRSRVNAAKARVDEGVGVILDTIEDLCNSDELEEVEVGDFDSELSSLVARLGVSVKPTRLIIAQSSACQWLSSGPSDPAAPREVLTRAVRAAAEVGAGLAEFLHKLAELRLVEPGGDQAAAGRHLAALAALVAAQTGALAARFAETLSGQPDERAAAATTDIYLEVSYLQKFCGDSLSLMAPVLQMAALNERS</sequence>
<feature type="compositionally biased region" description="Polar residues" evidence="3">
    <location>
        <begin position="206"/>
        <end position="225"/>
    </location>
</feature>
<dbReference type="Pfam" id="PF05334">
    <property type="entry name" value="DUF719"/>
    <property type="match status" value="1"/>
</dbReference>
<gene>
    <name evidence="4" type="primary">FAM114A1_1</name>
    <name evidence="4" type="ORF">FJT64_008994</name>
</gene>
<dbReference type="Proteomes" id="UP000440578">
    <property type="component" value="Unassembled WGS sequence"/>
</dbReference>
<accession>A0A6A4V9Y9</accession>
<dbReference type="InterPro" id="IPR007998">
    <property type="entry name" value="DUF719"/>
</dbReference>
<evidence type="ECO:0000313" key="5">
    <source>
        <dbReference type="Proteomes" id="UP000440578"/>
    </source>
</evidence>
<comment type="similarity">
    <text evidence="1">Belongs to the FAM114 family.</text>
</comment>
<dbReference type="AlphaFoldDB" id="A0A6A4V9Y9"/>
<feature type="compositionally biased region" description="Basic and acidic residues" evidence="3">
    <location>
        <begin position="40"/>
        <end position="51"/>
    </location>
</feature>
<dbReference type="OrthoDB" id="5597648at2759"/>
<dbReference type="PANTHER" id="PTHR12842">
    <property type="entry name" value="FI01459P"/>
    <property type="match status" value="1"/>
</dbReference>
<protein>
    <submittedName>
        <fullName evidence="4">Protein FAM114A2</fullName>
    </submittedName>
</protein>
<feature type="region of interest" description="Disordered" evidence="3">
    <location>
        <begin position="1"/>
        <end position="407"/>
    </location>
</feature>
<evidence type="ECO:0000256" key="2">
    <source>
        <dbReference type="ARBA" id="ARBA00022553"/>
    </source>
</evidence>
<evidence type="ECO:0000256" key="3">
    <source>
        <dbReference type="SAM" id="MobiDB-lite"/>
    </source>
</evidence>
<feature type="compositionally biased region" description="Polar residues" evidence="3">
    <location>
        <begin position="285"/>
        <end position="295"/>
    </location>
</feature>
<feature type="compositionally biased region" description="Pro residues" evidence="3">
    <location>
        <begin position="304"/>
        <end position="316"/>
    </location>
</feature>
<feature type="compositionally biased region" description="Polar residues" evidence="3">
    <location>
        <begin position="121"/>
        <end position="133"/>
    </location>
</feature>
<feature type="compositionally biased region" description="Polar residues" evidence="3">
    <location>
        <begin position="255"/>
        <end position="272"/>
    </location>
</feature>
<organism evidence="4 5">
    <name type="scientific">Amphibalanus amphitrite</name>
    <name type="common">Striped barnacle</name>
    <name type="synonym">Balanus amphitrite</name>
    <dbReference type="NCBI Taxonomy" id="1232801"/>
    <lineage>
        <taxon>Eukaryota</taxon>
        <taxon>Metazoa</taxon>
        <taxon>Ecdysozoa</taxon>
        <taxon>Arthropoda</taxon>
        <taxon>Crustacea</taxon>
        <taxon>Multicrustacea</taxon>
        <taxon>Cirripedia</taxon>
        <taxon>Thoracica</taxon>
        <taxon>Thoracicalcarea</taxon>
        <taxon>Balanomorpha</taxon>
        <taxon>Balanoidea</taxon>
        <taxon>Balanidae</taxon>
        <taxon>Amphibalaninae</taxon>
        <taxon>Amphibalanus</taxon>
    </lineage>
</organism>
<dbReference type="PANTHER" id="PTHR12842:SF6">
    <property type="entry name" value="FI01459P"/>
    <property type="match status" value="1"/>
</dbReference>
<feature type="compositionally biased region" description="Low complexity" evidence="3">
    <location>
        <begin position="157"/>
        <end position="182"/>
    </location>
</feature>
<feature type="compositionally biased region" description="Polar residues" evidence="3">
    <location>
        <begin position="24"/>
        <end position="34"/>
    </location>
</feature>
<keyword evidence="5" id="KW-1185">Reference proteome</keyword>
<feature type="region of interest" description="Disordered" evidence="3">
    <location>
        <begin position="427"/>
        <end position="482"/>
    </location>
</feature>
<feature type="compositionally biased region" description="Basic and acidic residues" evidence="3">
    <location>
        <begin position="87"/>
        <end position="120"/>
    </location>
</feature>
<feature type="compositionally biased region" description="Basic and acidic residues" evidence="3">
    <location>
        <begin position="325"/>
        <end position="337"/>
    </location>
</feature>
<keyword evidence="2" id="KW-0597">Phosphoprotein</keyword>